<dbReference type="EMBL" id="NHOQ01000850">
    <property type="protein sequence ID" value="PWA28337.1"/>
    <property type="molecule type" value="Genomic_DNA"/>
</dbReference>
<feature type="non-terminal residue" evidence="2">
    <location>
        <position position="1"/>
    </location>
</feature>
<dbReference type="Proteomes" id="UP000250572">
    <property type="component" value="Unassembled WGS sequence"/>
</dbReference>
<accession>A0A315VXN9</accession>
<feature type="compositionally biased region" description="Basic and acidic residues" evidence="1">
    <location>
        <begin position="11"/>
        <end position="25"/>
    </location>
</feature>
<gene>
    <name evidence="2" type="ORF">CCH79_00018890</name>
</gene>
<organism evidence="2 3">
    <name type="scientific">Gambusia affinis</name>
    <name type="common">Western mosquitofish</name>
    <name type="synonym">Heterandria affinis</name>
    <dbReference type="NCBI Taxonomy" id="33528"/>
    <lineage>
        <taxon>Eukaryota</taxon>
        <taxon>Metazoa</taxon>
        <taxon>Chordata</taxon>
        <taxon>Craniata</taxon>
        <taxon>Vertebrata</taxon>
        <taxon>Euteleostomi</taxon>
        <taxon>Actinopterygii</taxon>
        <taxon>Neopterygii</taxon>
        <taxon>Teleostei</taxon>
        <taxon>Neoteleostei</taxon>
        <taxon>Acanthomorphata</taxon>
        <taxon>Ovalentaria</taxon>
        <taxon>Atherinomorphae</taxon>
        <taxon>Cyprinodontiformes</taxon>
        <taxon>Poeciliidae</taxon>
        <taxon>Poeciliinae</taxon>
        <taxon>Gambusia</taxon>
    </lineage>
</organism>
<reference evidence="2 3" key="1">
    <citation type="journal article" date="2018" name="G3 (Bethesda)">
        <title>A High-Quality Reference Genome for the Invasive Mosquitofish Gambusia affinis Using a Chicago Library.</title>
        <authorList>
            <person name="Hoffberg S.L."/>
            <person name="Troendle N.J."/>
            <person name="Glenn T.C."/>
            <person name="Mahmud O."/>
            <person name="Louha S."/>
            <person name="Chalopin D."/>
            <person name="Bennetzen J.L."/>
            <person name="Mauricio R."/>
        </authorList>
    </citation>
    <scope>NUCLEOTIDE SEQUENCE [LARGE SCALE GENOMIC DNA]</scope>
    <source>
        <strain evidence="2">NE01/NJP1002.9</strain>
        <tissue evidence="2">Muscle</tissue>
    </source>
</reference>
<feature type="compositionally biased region" description="Polar residues" evidence="1">
    <location>
        <begin position="1"/>
        <end position="10"/>
    </location>
</feature>
<protein>
    <submittedName>
        <fullName evidence="2">Uncharacterized protein</fullName>
    </submittedName>
</protein>
<sequence length="72" mass="7983">VATAPSSSYLQREDPGELPTGDRRGAPLTHSRLYRKDTPYSRHAWGTAVKGDCIPAELVNFHISQRFVGSTR</sequence>
<proteinExistence type="predicted"/>
<evidence type="ECO:0000313" key="2">
    <source>
        <dbReference type="EMBL" id="PWA28337.1"/>
    </source>
</evidence>
<evidence type="ECO:0000256" key="1">
    <source>
        <dbReference type="SAM" id="MobiDB-lite"/>
    </source>
</evidence>
<feature type="region of interest" description="Disordered" evidence="1">
    <location>
        <begin position="1"/>
        <end position="33"/>
    </location>
</feature>
<name>A0A315VXN9_GAMAF</name>
<comment type="caution">
    <text evidence="2">The sequence shown here is derived from an EMBL/GenBank/DDBJ whole genome shotgun (WGS) entry which is preliminary data.</text>
</comment>
<feature type="non-terminal residue" evidence="2">
    <location>
        <position position="72"/>
    </location>
</feature>
<evidence type="ECO:0000313" key="3">
    <source>
        <dbReference type="Proteomes" id="UP000250572"/>
    </source>
</evidence>
<keyword evidence="3" id="KW-1185">Reference proteome</keyword>
<dbReference type="AlphaFoldDB" id="A0A315VXN9"/>